<dbReference type="AlphaFoldDB" id="A0A835N511"/>
<sequence length="149" mass="16385">MALALIGESVLSSVIDLMTDRIASPEVEDFFKGRKLKARMRSVGQLLNDAEEKQINDSALKLQAETPGQTCIGQVRNLLSSLFACNMGMRKVESGLEKIFESLQELVEQNDVLGLIECFGEKSSSWITPSSLIDESGVYGRDADTKKPQ</sequence>
<proteinExistence type="predicted"/>
<dbReference type="EMBL" id="JADGMS010000003">
    <property type="protein sequence ID" value="KAF9686406.1"/>
    <property type="molecule type" value="Genomic_DNA"/>
</dbReference>
<reference evidence="1 2" key="1">
    <citation type="submission" date="2020-10" db="EMBL/GenBank/DDBJ databases">
        <title>Plant Genome Project.</title>
        <authorList>
            <person name="Zhang R.-G."/>
        </authorList>
    </citation>
    <scope>NUCLEOTIDE SEQUENCE [LARGE SCALE GENOMIC DNA]</scope>
    <source>
        <strain evidence="1">FAFU-HL-1</strain>
        <tissue evidence="1">Leaf</tissue>
    </source>
</reference>
<evidence type="ECO:0000313" key="2">
    <source>
        <dbReference type="Proteomes" id="UP000657918"/>
    </source>
</evidence>
<gene>
    <name evidence="1" type="ORF">SADUNF_Sadunf03G0155300</name>
</gene>
<protein>
    <submittedName>
        <fullName evidence="1">Uncharacterized protein</fullName>
    </submittedName>
</protein>
<comment type="caution">
    <text evidence="1">The sequence shown here is derived from an EMBL/GenBank/DDBJ whole genome shotgun (WGS) entry which is preliminary data.</text>
</comment>
<evidence type="ECO:0000313" key="1">
    <source>
        <dbReference type="EMBL" id="KAF9686406.1"/>
    </source>
</evidence>
<keyword evidence="2" id="KW-1185">Reference proteome</keyword>
<name>A0A835N511_9ROSI</name>
<accession>A0A835N511</accession>
<dbReference type="OrthoDB" id="851506at2759"/>
<organism evidence="1 2">
    <name type="scientific">Salix dunnii</name>
    <dbReference type="NCBI Taxonomy" id="1413687"/>
    <lineage>
        <taxon>Eukaryota</taxon>
        <taxon>Viridiplantae</taxon>
        <taxon>Streptophyta</taxon>
        <taxon>Embryophyta</taxon>
        <taxon>Tracheophyta</taxon>
        <taxon>Spermatophyta</taxon>
        <taxon>Magnoliopsida</taxon>
        <taxon>eudicotyledons</taxon>
        <taxon>Gunneridae</taxon>
        <taxon>Pentapetalae</taxon>
        <taxon>rosids</taxon>
        <taxon>fabids</taxon>
        <taxon>Malpighiales</taxon>
        <taxon>Salicaceae</taxon>
        <taxon>Saliceae</taxon>
        <taxon>Salix</taxon>
    </lineage>
</organism>
<dbReference type="Proteomes" id="UP000657918">
    <property type="component" value="Unassembled WGS sequence"/>
</dbReference>